<feature type="transmembrane region" description="Helical" evidence="8">
    <location>
        <begin position="249"/>
        <end position="267"/>
    </location>
</feature>
<dbReference type="InterPro" id="IPR018629">
    <property type="entry name" value="XK-rel"/>
</dbReference>
<protein>
    <submittedName>
        <fullName evidence="9">Transport protein XK</fullName>
    </submittedName>
</protein>
<gene>
    <name evidence="9" type="ORF">HKI87_08g52410</name>
</gene>
<evidence type="ECO:0000256" key="6">
    <source>
        <dbReference type="ARBA" id="ARBA00023136"/>
    </source>
</evidence>
<evidence type="ECO:0000256" key="1">
    <source>
        <dbReference type="ARBA" id="ARBA00004651"/>
    </source>
</evidence>
<evidence type="ECO:0000256" key="7">
    <source>
        <dbReference type="SAM" id="MobiDB-lite"/>
    </source>
</evidence>
<keyword evidence="4 8" id="KW-0812">Transmembrane</keyword>
<reference evidence="9 10" key="1">
    <citation type="submission" date="2024-03" db="EMBL/GenBank/DDBJ databases">
        <title>Complete genome sequence of the green alga Chloropicon roscoffensis RCC1871.</title>
        <authorList>
            <person name="Lemieux C."/>
            <person name="Pombert J.-F."/>
            <person name="Otis C."/>
            <person name="Turmel M."/>
        </authorList>
    </citation>
    <scope>NUCLEOTIDE SEQUENCE [LARGE SCALE GENOMIC DNA]</scope>
    <source>
        <strain evidence="9 10">RCC1871</strain>
    </source>
</reference>
<keyword evidence="10" id="KW-1185">Reference proteome</keyword>
<dbReference type="PANTHER" id="PTHR16024:SF6">
    <property type="entry name" value="XK-RELATED PROTEIN"/>
    <property type="match status" value="1"/>
</dbReference>
<evidence type="ECO:0000256" key="2">
    <source>
        <dbReference type="ARBA" id="ARBA00008789"/>
    </source>
</evidence>
<evidence type="ECO:0000256" key="3">
    <source>
        <dbReference type="ARBA" id="ARBA00022475"/>
    </source>
</evidence>
<dbReference type="Proteomes" id="UP001472866">
    <property type="component" value="Chromosome 08"/>
</dbReference>
<feature type="region of interest" description="Disordered" evidence="7">
    <location>
        <begin position="1"/>
        <end position="183"/>
    </location>
</feature>
<evidence type="ECO:0000256" key="8">
    <source>
        <dbReference type="SAM" id="Phobius"/>
    </source>
</evidence>
<accession>A0AAX4PCJ2</accession>
<organism evidence="9 10">
    <name type="scientific">Chloropicon roscoffensis</name>
    <dbReference type="NCBI Taxonomy" id="1461544"/>
    <lineage>
        <taxon>Eukaryota</taxon>
        <taxon>Viridiplantae</taxon>
        <taxon>Chlorophyta</taxon>
        <taxon>Chloropicophyceae</taxon>
        <taxon>Chloropicales</taxon>
        <taxon>Chloropicaceae</taxon>
        <taxon>Chloropicon</taxon>
    </lineage>
</organism>
<comment type="subcellular location">
    <subcellularLocation>
        <location evidence="1">Cell membrane</location>
        <topology evidence="1">Multi-pass membrane protein</topology>
    </subcellularLocation>
</comment>
<keyword evidence="6 8" id="KW-0472">Membrane</keyword>
<feature type="transmembrane region" description="Helical" evidence="8">
    <location>
        <begin position="407"/>
        <end position="426"/>
    </location>
</feature>
<feature type="transmembrane region" description="Helical" evidence="8">
    <location>
        <begin position="511"/>
        <end position="534"/>
    </location>
</feature>
<feature type="transmembrane region" description="Helical" evidence="8">
    <location>
        <begin position="602"/>
        <end position="623"/>
    </location>
</feature>
<feature type="transmembrane region" description="Helical" evidence="8">
    <location>
        <begin position="369"/>
        <end position="387"/>
    </location>
</feature>
<proteinExistence type="inferred from homology"/>
<dbReference type="PANTHER" id="PTHR16024">
    <property type="entry name" value="XK-RELATED PROTEIN"/>
    <property type="match status" value="1"/>
</dbReference>
<dbReference type="AlphaFoldDB" id="A0AAX4PCJ2"/>
<dbReference type="GO" id="GO:0005886">
    <property type="term" value="C:plasma membrane"/>
    <property type="evidence" value="ECO:0007669"/>
    <property type="project" value="UniProtKB-SubCell"/>
</dbReference>
<dbReference type="InterPro" id="IPR050895">
    <property type="entry name" value="XK-related_scramblase"/>
</dbReference>
<comment type="similarity">
    <text evidence="2">Belongs to the XK family.</text>
</comment>
<feature type="transmembrane region" description="Helical" evidence="8">
    <location>
        <begin position="328"/>
        <end position="348"/>
    </location>
</feature>
<feature type="transmembrane region" description="Helical" evidence="8">
    <location>
        <begin position="279"/>
        <end position="301"/>
    </location>
</feature>
<keyword evidence="5 8" id="KW-1133">Transmembrane helix</keyword>
<feature type="transmembrane region" description="Helical" evidence="8">
    <location>
        <begin position="576"/>
        <end position="595"/>
    </location>
</feature>
<evidence type="ECO:0000256" key="5">
    <source>
        <dbReference type="ARBA" id="ARBA00022989"/>
    </source>
</evidence>
<keyword evidence="3" id="KW-1003">Cell membrane</keyword>
<feature type="compositionally biased region" description="Basic and acidic residues" evidence="7">
    <location>
        <begin position="150"/>
        <end position="175"/>
    </location>
</feature>
<dbReference type="EMBL" id="CP151508">
    <property type="protein sequence ID" value="WZN63690.1"/>
    <property type="molecule type" value="Genomic_DNA"/>
</dbReference>
<sequence length="746" mass="82385">MRDANDKPLSSFGGSSRDWGEGSVTFEVAEDDGQDRDAGESTEQRLGFRTTPVLRESIASPAFDKENGGMGPPYDYDASRSPQRGGVTEYPPETDVSLGGTPGGIEQSPSFDLALPIPPIASLTPENIQDTPEAAVDGEGGVRDLGVGGGRREEDAGARVKFQDQSNRRSKERTPLRGSVRRSTVLSQSTDGNIFSASKDKALRESQAMKSSTNSAPADMQQLALPPIPKGIMDRIATLGPELPTIQKWILYTGIVLDVIGKLTLVYELNRFASKEDWAWFSCVMIFFLLSGFMASTYWLAHYTYPQPSSTEPEVRIFGFSKTDVKRIIRKIGAVCAAFQLGTAFAATRALYSKDVNQRKLMMDLRGMRLVDTVFLTLSMCGLQAYIGISCSNPNSHCPGRVGFDPVLSLSIVCSLVSGTLCFTSLDLMDEWKSNKSHLVEMTLFSLYRLCEVSARILAMALFAAICGLWVFFFIVVHAVSVVLMLKFTPASKKVWANMWTSMRSLNLFKIFGFQVSVPVINDVSLLGLCLAWPPSCFVSNATDEAGRFWWRSHMTPRRAFSCLDAPNVFIPLPTFNTMMVVENVLMLTFAYVWLADWSKAFFEAAVSMTFLWQFFALTWVSFSHNQRLWSTGDAYAVNNGGGCPQTPLSVIKSPLYTPGKGNALIHRTPMRDLGNSLTLEQTPDQKAKSKSRLSLSRDDCEAIVPASERRLSVTSYSLNEDALRESSYFTPHPKKNLGAQMMMSP</sequence>
<evidence type="ECO:0000313" key="9">
    <source>
        <dbReference type="EMBL" id="WZN63690.1"/>
    </source>
</evidence>
<evidence type="ECO:0000256" key="4">
    <source>
        <dbReference type="ARBA" id="ARBA00022692"/>
    </source>
</evidence>
<evidence type="ECO:0000313" key="10">
    <source>
        <dbReference type="Proteomes" id="UP001472866"/>
    </source>
</evidence>
<dbReference type="Pfam" id="PF09815">
    <property type="entry name" value="XK-related"/>
    <property type="match status" value="1"/>
</dbReference>
<name>A0AAX4PCJ2_9CHLO</name>